<accession>A0A7X9IJE0</accession>
<sequence length="78" mass="8868">MSDPSPNKKAEWAARAARKKAIVPEYFEVSPHKVIIHCGSCGHIFTRTLILRLDEPVFVCPLPHCKARNWVPVTFDLK</sequence>
<name>A0A7X9IJE0_9DELT</name>
<proteinExistence type="predicted"/>
<organism evidence="1 2">
    <name type="scientific">SAR324 cluster bacterium</name>
    <dbReference type="NCBI Taxonomy" id="2024889"/>
    <lineage>
        <taxon>Bacteria</taxon>
        <taxon>Deltaproteobacteria</taxon>
        <taxon>SAR324 cluster</taxon>
    </lineage>
</organism>
<reference evidence="1 2" key="1">
    <citation type="journal article" date="2020" name="Biotechnol. Biofuels">
        <title>New insights from the biogas microbiome by comprehensive genome-resolved metagenomics of nearly 1600 species originating from multiple anaerobic digesters.</title>
        <authorList>
            <person name="Campanaro S."/>
            <person name="Treu L."/>
            <person name="Rodriguez-R L.M."/>
            <person name="Kovalovszki A."/>
            <person name="Ziels R.M."/>
            <person name="Maus I."/>
            <person name="Zhu X."/>
            <person name="Kougias P.G."/>
            <person name="Basile A."/>
            <person name="Luo G."/>
            <person name="Schluter A."/>
            <person name="Konstantinidis K.T."/>
            <person name="Angelidaki I."/>
        </authorList>
    </citation>
    <scope>NUCLEOTIDE SEQUENCE [LARGE SCALE GENOMIC DNA]</scope>
    <source>
        <strain evidence="1">AS27yjCOA_65</strain>
    </source>
</reference>
<dbReference type="EMBL" id="JAAZON010000101">
    <property type="protein sequence ID" value="NMC62022.1"/>
    <property type="molecule type" value="Genomic_DNA"/>
</dbReference>
<dbReference type="AlphaFoldDB" id="A0A7X9IJE0"/>
<protein>
    <submittedName>
        <fullName evidence="1">Uncharacterized protein</fullName>
    </submittedName>
</protein>
<comment type="caution">
    <text evidence="1">The sequence shown here is derived from an EMBL/GenBank/DDBJ whole genome shotgun (WGS) entry which is preliminary data.</text>
</comment>
<evidence type="ECO:0000313" key="2">
    <source>
        <dbReference type="Proteomes" id="UP000524246"/>
    </source>
</evidence>
<dbReference type="Proteomes" id="UP000524246">
    <property type="component" value="Unassembled WGS sequence"/>
</dbReference>
<gene>
    <name evidence="1" type="ORF">GYA55_02515</name>
</gene>
<evidence type="ECO:0000313" key="1">
    <source>
        <dbReference type="EMBL" id="NMC62022.1"/>
    </source>
</evidence>